<evidence type="ECO:0000313" key="1">
    <source>
        <dbReference type="EMBL" id="POW10950.1"/>
    </source>
</evidence>
<dbReference type="Proteomes" id="UP000239156">
    <property type="component" value="Unassembled WGS sequence"/>
</dbReference>
<reference evidence="1" key="1">
    <citation type="submission" date="2017-12" db="EMBL/GenBank/DDBJ databases">
        <title>Gene loss provides genomic basis for host adaptation in cereal stripe rust fungi.</title>
        <authorList>
            <person name="Xia C."/>
        </authorList>
    </citation>
    <scope>NUCLEOTIDE SEQUENCE [LARGE SCALE GENOMIC DNA]</scope>
    <source>
        <strain evidence="1">93-210</strain>
    </source>
</reference>
<keyword evidence="2" id="KW-1185">Reference proteome</keyword>
<dbReference type="PANTHER" id="PTHR33069">
    <property type="entry name" value="CHROMOSOME 7, WHOLE GENOME SHOTGUN SEQUENCE-RELATED"/>
    <property type="match status" value="1"/>
</dbReference>
<gene>
    <name evidence="1" type="ORF">PSTT_05604</name>
</gene>
<evidence type="ECO:0000313" key="2">
    <source>
        <dbReference type="Proteomes" id="UP000239156"/>
    </source>
</evidence>
<dbReference type="VEuPathDB" id="FungiDB:PSTT_05604"/>
<dbReference type="PANTHER" id="PTHR33069:SF3">
    <property type="entry name" value="DYNEIN HEAVY CHAIN TAIL DOMAIN-CONTAINING PROTEIN"/>
    <property type="match status" value="1"/>
</dbReference>
<proteinExistence type="predicted"/>
<comment type="caution">
    <text evidence="1">The sequence shown here is derived from an EMBL/GenBank/DDBJ whole genome shotgun (WGS) entry which is preliminary data.</text>
</comment>
<accession>A0A2S4VNJ3</accession>
<sequence length="186" mass="21925">MVDNHREDLKEFRIGVLFFKVVSLFRDICALFQSSSELILHLKISPTRASYERRKKEYRAQLTERTVIVKESIGRMEDWLTQNEFQIVQDKWGVTINRIDKILMRLPKLVNQPQTKLDYNYDTESEEDGGFTLYPRWSLSSIYASFFEISSPSQDLIAHLEYYVSLCYSKVPPCSSCSRKFSVKKR</sequence>
<dbReference type="AlphaFoldDB" id="A0A2S4VNJ3"/>
<dbReference type="EMBL" id="PKSL01000042">
    <property type="protein sequence ID" value="POW10950.1"/>
    <property type="molecule type" value="Genomic_DNA"/>
</dbReference>
<protein>
    <submittedName>
        <fullName evidence="1">Uncharacterized protein</fullName>
    </submittedName>
</protein>
<organism evidence="1 2">
    <name type="scientific">Puccinia striiformis</name>
    <dbReference type="NCBI Taxonomy" id="27350"/>
    <lineage>
        <taxon>Eukaryota</taxon>
        <taxon>Fungi</taxon>
        <taxon>Dikarya</taxon>
        <taxon>Basidiomycota</taxon>
        <taxon>Pucciniomycotina</taxon>
        <taxon>Pucciniomycetes</taxon>
        <taxon>Pucciniales</taxon>
        <taxon>Pucciniaceae</taxon>
        <taxon>Puccinia</taxon>
    </lineage>
</organism>
<name>A0A2S4VNJ3_9BASI</name>